<feature type="region of interest" description="Disordered" evidence="3">
    <location>
        <begin position="517"/>
        <end position="575"/>
    </location>
</feature>
<dbReference type="PROSITE" id="PS51190">
    <property type="entry name" value="FATC"/>
    <property type="match status" value="1"/>
</dbReference>
<feature type="compositionally biased region" description="Low complexity" evidence="3">
    <location>
        <begin position="846"/>
        <end position="855"/>
    </location>
</feature>
<evidence type="ECO:0000256" key="2">
    <source>
        <dbReference type="SAM" id="Coils"/>
    </source>
</evidence>
<evidence type="ECO:0000313" key="8">
    <source>
        <dbReference type="Proteomes" id="UP001530293"/>
    </source>
</evidence>
<feature type="compositionally biased region" description="Low complexity" evidence="3">
    <location>
        <begin position="174"/>
        <end position="190"/>
    </location>
</feature>
<feature type="compositionally biased region" description="Low complexity" evidence="3">
    <location>
        <begin position="456"/>
        <end position="482"/>
    </location>
</feature>
<dbReference type="PANTHER" id="PTHR11139:SF1">
    <property type="entry name" value="TRANSFORMATION_TRANSCRIPTION DOMAIN-ASSOCIATED PROTEIN"/>
    <property type="match status" value="1"/>
</dbReference>
<dbReference type="SUPFAM" id="SSF56112">
    <property type="entry name" value="Protein kinase-like (PK-like)"/>
    <property type="match status" value="1"/>
</dbReference>
<dbReference type="Pfam" id="PF20206">
    <property type="entry name" value="Tra1_ring"/>
    <property type="match status" value="1"/>
</dbReference>
<feature type="compositionally biased region" description="Low complexity" evidence="3">
    <location>
        <begin position="41"/>
        <end position="61"/>
    </location>
</feature>
<feature type="region of interest" description="Disordered" evidence="3">
    <location>
        <begin position="456"/>
        <end position="494"/>
    </location>
</feature>
<reference evidence="7 8" key="1">
    <citation type="submission" date="2024-10" db="EMBL/GenBank/DDBJ databases">
        <title>Updated reference genomes for cyclostephanoid diatoms.</title>
        <authorList>
            <person name="Roberts W.R."/>
            <person name="Alverson A.J."/>
        </authorList>
    </citation>
    <scope>NUCLEOTIDE SEQUENCE [LARGE SCALE GENOMIC DNA]</scope>
    <source>
        <strain evidence="7 8">AJA232-27</strain>
    </source>
</reference>
<dbReference type="Pfam" id="PF20175">
    <property type="entry name" value="Tra1_central"/>
    <property type="match status" value="2"/>
</dbReference>
<dbReference type="Pfam" id="PF00454">
    <property type="entry name" value="PI3_PI4_kinase"/>
    <property type="match status" value="1"/>
</dbReference>
<dbReference type="SUPFAM" id="SSF48371">
    <property type="entry name" value="ARM repeat"/>
    <property type="match status" value="3"/>
</dbReference>
<feature type="compositionally biased region" description="Low complexity" evidence="3">
    <location>
        <begin position="862"/>
        <end position="874"/>
    </location>
</feature>
<comment type="caution">
    <text evidence="7">The sequence shown here is derived from an EMBL/GenBank/DDBJ whole genome shotgun (WGS) entry which is preliminary data.</text>
</comment>
<keyword evidence="2" id="KW-0175">Coiled coil</keyword>
<evidence type="ECO:0000259" key="4">
    <source>
        <dbReference type="PROSITE" id="PS50290"/>
    </source>
</evidence>
<feature type="domain" description="PI3K/PI4K catalytic" evidence="4">
    <location>
        <begin position="4627"/>
        <end position="4956"/>
    </location>
</feature>
<accession>A0ABD3MRB2</accession>
<feature type="coiled-coil region" evidence="2">
    <location>
        <begin position="2670"/>
        <end position="2697"/>
    </location>
</feature>
<dbReference type="InterPro" id="IPR003152">
    <property type="entry name" value="FATC_dom"/>
</dbReference>
<dbReference type="InterPro" id="IPR011009">
    <property type="entry name" value="Kinase-like_dom_sf"/>
</dbReference>
<feature type="compositionally biased region" description="Low complexity" evidence="3">
    <location>
        <begin position="333"/>
        <end position="350"/>
    </location>
</feature>
<dbReference type="Proteomes" id="UP001530293">
    <property type="component" value="Unassembled WGS sequence"/>
</dbReference>
<dbReference type="InterPro" id="IPR046805">
    <property type="entry name" value="Tra1_ring"/>
</dbReference>
<evidence type="ECO:0008006" key="9">
    <source>
        <dbReference type="Google" id="ProtNLM"/>
    </source>
</evidence>
<evidence type="ECO:0000256" key="3">
    <source>
        <dbReference type="SAM" id="MobiDB-lite"/>
    </source>
</evidence>
<feature type="region of interest" description="Disordered" evidence="3">
    <location>
        <begin position="714"/>
        <end position="762"/>
    </location>
</feature>
<feature type="region of interest" description="Disordered" evidence="3">
    <location>
        <begin position="108"/>
        <end position="127"/>
    </location>
</feature>
<feature type="compositionally biased region" description="Basic residues" evidence="3">
    <location>
        <begin position="204"/>
        <end position="213"/>
    </location>
</feature>
<protein>
    <recommendedName>
        <fullName evidence="9">Non-specific serine/threonine protein kinase</fullName>
    </recommendedName>
</protein>
<feature type="compositionally biased region" description="Gly residues" evidence="3">
    <location>
        <begin position="191"/>
        <end position="203"/>
    </location>
</feature>
<dbReference type="PROSITE" id="PS51189">
    <property type="entry name" value="FAT"/>
    <property type="match status" value="1"/>
</dbReference>
<comment type="similarity">
    <text evidence="1">Belongs to the PI3/PI4-kinase family. TRA1 subfamily.</text>
</comment>
<feature type="compositionally biased region" description="Pro residues" evidence="3">
    <location>
        <begin position="62"/>
        <end position="75"/>
    </location>
</feature>
<evidence type="ECO:0000259" key="6">
    <source>
        <dbReference type="PROSITE" id="PS51190"/>
    </source>
</evidence>
<dbReference type="InterPro" id="IPR014009">
    <property type="entry name" value="PIK_FAT"/>
</dbReference>
<feature type="compositionally biased region" description="Gly residues" evidence="3">
    <location>
        <begin position="523"/>
        <end position="533"/>
    </location>
</feature>
<dbReference type="SMART" id="SM00146">
    <property type="entry name" value="PI3Kc"/>
    <property type="match status" value="1"/>
</dbReference>
<feature type="compositionally biased region" description="Low complexity" evidence="3">
    <location>
        <begin position="226"/>
        <end position="266"/>
    </location>
</feature>
<feature type="region of interest" description="Disordered" evidence="3">
    <location>
        <begin position="846"/>
        <end position="883"/>
    </location>
</feature>
<name>A0ABD3MRB2_9STRA</name>
<dbReference type="InterPro" id="IPR046807">
    <property type="entry name" value="Tra1_central"/>
</dbReference>
<feature type="region of interest" description="Disordered" evidence="3">
    <location>
        <begin position="174"/>
        <end position="353"/>
    </location>
</feature>
<dbReference type="EMBL" id="JALLBG020000087">
    <property type="protein sequence ID" value="KAL3766318.1"/>
    <property type="molecule type" value="Genomic_DNA"/>
</dbReference>
<sequence>MMNSHPSDNASAIGGVAEPSANDANATVALAVAAPPPPSSSAPTPIEAVPSSTAEPSSTMPSSPPPPPSAPPSTPPFLFTKLKSGPAYWDSIKSRLILLATAAMSMSTPTPSSSAASAAASSTSPPDLSSLLQFLAELRDKNYSTLPFGERSMLLSALLPALSQILVSPNGKAASSILSSSSSTAATSSSSGGGGNKEGGKGGGAKRPRKKKDTTKPSPVVEKESSTAAVSATTSATTTTAAATSATTTTTTTTTTSASTPAAPSDSAKKASDAMTTTTTTTTTKSSPKKATSTTTESKKKKHPQGPSPSTPTIITTPACHVPPCHHSVGAQSSSVLTPQSSSSSSSSSSTVNHTIRNTALQLLEQLTVQLLLSSTPTTNSISSLAFQSPSSSNSNLSQSNTTGEMTLFRTHAPIIASIAIHVIMEDCEENALMANNRLLVRILRMYNKTRVMSTVEEGGTSTGSSGTHTTTNNSSSRSSTVGGVGGSGGKDGAKMQRECQALLDFIVDCYQRLGNNDSASGTGTGSGGGGGASKKRKGRGGNAAESTSKAMKLTATTKSPLPTVGGATEKTPVNKDMTPQVITSTSDLLIPPSAASTVTVTVTVDNDNTNVSSRSPLQHSSCRDIQSDQSFRLLSELPLTIMLLFQLYPIKLASKVNMSNLIPAMMTFLQNQSLLAAALSKTPPTGGGLANTTTPSSAVGTVTTPSLSTPVVVAGSTAGKKGSSKSSKKSSKVVESTEVVRSASTPSTSQSKTEQSSSLLDELQQQHQASLTVSMVACQIKIVTFITHLLLLPRGNGGGGNAISASTPAATTSAAAESTLKSYADNCATHVLQLLRFTSSSSLMLGTSGVSTSSKTRDGDSGASSVDSSCASDRTGSKALQQQQVQAMQMRKELLVNTRQLLSTDYRRGFYRHIDAMLDERVLIGSGVNSRLLGRDGGSVIGPTTAALLPHGGGLDLDGEREGLITRDRGGKGNNANIWSTTTGVGGDRTIGNGVPFACSFASLQPLGYSILAEFISQVRTKLTPAQLSRTIRIFSRVLHGELPASFVYCDGSIITRSMIPTFTTPHSNIHIAAAKLLVHFPEIIFHNRDPDPQVGRDLLFRILRTCVHKLDVVKSWIPSLMDVVEKLENRVQVVDEDDASSKKQEYYMLLGDVDTLGSADATSTVSPLTIILNLQHLIRPIILGMKTLFWCISSYSHQREKERQRSSLAGEEQFPIPTNYALLGSSNKYNSSFVNDEVNSGAMKMTVGERELVEEFIRVALPCLRIFMVNVHDLVEKQTTHAQSDDPFFRRRHESTSSSVDKEKRGINAHREILEAFAVSFTSLESYNFRKVMTPNLDFMFHQMDIEENNIAMFSHLLLTTGKAVSYEFVEVLLGYLIDNIAGFGEYERMKPIAASVPVTNSKPGYPSPPVLTKRAQNLSKLLNLSFSSLIKYPRNENAFVPRMHTLVKECIQRSMAESPHITVIGAVNCCGDVCKDEVDLIWPGPYLNTLRALFRTISGGKFDASYKELLPLIPTILNKFHQIYNTTHSSSLRHVIIELCLTIPSRLSALLPHLPLLIKVIIPALNSKTGSLINLALRTLEFWVDNLHPDYLHPIFATQDNDGVSHFRLMVALTQHLQPAPYPYGLLCIRLLGKLGGTNRSFLREMVAFVDPTGQGEETEVRKVSERGALSMYCEWQSGSSSSDDLHHCDKSFLLPFPLGRAVDVLRYVATAPTINARDDGSSQFVLRRSSSTASICTGIHFSELLTIDTRTLDLNVYSVQTIEEIKNTQSKSAFVVLRAALASVLDIDEDGSSGQISVCTKNREVETNDELLEPPDSEDGEYDGNPRHCQIFSHDFKLICDGLFAASAHDCLEDEARLLLKGLGSHIFYLLISHRASITRIDRDGCPIDLYHQNLSGRSEKDEKYSSQNHIGDKLQPLKPFGTFRLSGPLGESDIDPFIFNMALADAFAGATVRKTRSTATVVMHHLIELFHRIECRVVMSRDGDMSDEMDVDLHVEDPHIEKDGSPSEMIDAITETSTWGDVLFENLLSTLCRSCFNQPWNLRAGTMAGLFDLITTMGLSWSERYEVEILHTAMFIVKDTPDGIAHASAESVRFFLQVSWFFFGGPSSWKESNAIIYDVLCPTSGDNQQIEKSLDEGSSDPISVKDASLTLILSEIASAKPLVRFVVRHVLRLITRDKASMDTLLSPHLSSLKRLLFPKILRTLPLPNQCAAVDACAFLLDRAPKLIPITDQNLLAFLAELLKMISIADGEFSDTSFGSVVLIDKNGVAVSKSGESTSQNGLTVHASSVFLRKSILVEDSSFGGRIQVPEELPQGVQLRVSTLLLFRGLIRGFSDEFYDADPQSKIGNIRPHVVALLFRSLISEPVEAVASSASALQNALVLGKEKEDESSSSKSHRLPKELIQSCIRPILLNLREHTKLSLPLLRGLSRLLGLLSSWFNKTLGEKLLEHLHKFGEPDKIMRLQVFNPGDEPLIAAAVMDLFALLPQASHFVESLVKQTIRLESALPKYKPCRSISPFRDPLAKYLNRHFASAVGFFLEDHRLCNPIYSNLFRDILRRDDTVMLRKYLIDNSVMLLNICFDRPLQIIRAEKPSSPDGKPISSSLAMYGINEWSSPSAQRKLEVARQDIELKKKLLALKMQEEARSQKDLQSKADDVNLLEYQGAVRTAHDAAVRAKRELEEARSAYNKEVSRAGVLSNAPDKPMTVTALELQHQGFQIVEILSSLDTQYLQSQNDVVRALRWLWRSRGRHYRLLHEEEIPPRYHGESTALGKFLVAYSQVNPSDTDVLFDLIRIFLHPSSSADFSFIKDFLAKSVSEDASDEQNQRRALILERFSTLLSSEGSEESKILSAQLLIIPMLKQTTSQTVLCDNSLKMLIDSLLEDISHGPKLTCELLEIVTVLLERMQAEYTTDYRRNDLFKFIWAILTSNDAATKYHAYVAVARFISVFDAPSNMVMQVYRSLVRDSSERNNKVRAAIDVLLPVLRMRLSNDEVEIAQKYTVEVMREERNSITQMVHLWTSVTRHPELFCSHKSEIIPLMVQSLSFLGFQQSASLELTSLTVDLAKLLFEWCAAKHTSESASSDQATTPLAQHSGNIVVNTLVRLAFVTTAGRSDQPRERIRSHVLSVLKGFVSLGYNCDVNSVWFFREIRVQGNNKYDKEAGRPLTRKVSSSIADGNGGVDMAPLVLGAKIILILLKHDPSNAFLESNICSLLNRFFAGVTTSTENSQLEHVVEDILIHLLADGHASNETISFIVTKLEKALRVDSTSNHNNRGNDLKRLAITVIEKICETNPDFIESFVGSLAALVESLAKQHAQEAMGRAANAMQQMADNGLQHQLAATPTLGIFEIACGLGFKPQSPGNDVQVSNGGFKSQVAIVNETLSRPLHILISAMTVLSSSGATFKFSTPRRLLMAALGTILDFSCSVPVLMTAVSIIGKWITAENMKTPLTTCERDCFLWQLCLVDFQRLPELSSQALGDLISCIVLSGYGYSSSIIWEYPFGIVKPTASSDIVNHGRLSTSVIHGEAFHKLFVSCLLSSNPHVRSLSMGIRTLQLNDCGLVHQKLSKVANECGCEEGDNIDVAGIPIKSGSNILMDLLRLDYESIGKRLWTTVILDTLLASSKHNTGVRLGHGGSKSHIFTSTGKEDPSLLPGYFRINYEKTRCADYSVDLSNDEHDGGTYSKFTALIRSQRSENRCGRGRCIAAVRNIVHGDANSCQSLLEQCLQSVWRSIPDNEARVSLIKPIGNLLAKPFHSQLGKSSCHRQINSIQSMLRSLVRLRPMPVIDHVLLLSLGENYNVRNEVLCLLESQYVSLKANGYDVGSPSHELNGEAIQKCYESLGDRDMSIAMSSSRACLSGTKFALSLDMYDLVNESAAAYQSLIERAIGNQNEFLPEASEIALWEARWVESHKELGQWSVLDEFASSTGDTNLLLECAWKTKNWEKVNSLCSLPSVVASLEEGDPLTKLTEIYLAVQSGNLGEVETLHAQSAQLCLHRWMLLPDIGTGRDSHKILLHQFQRLVELRESSQIMVETSSHSARRTIPDLKLLLSAWRHRLPNSFERVTEWNDIFLWRLNIFDEIASKFAWTNDPNTIATLHDRPFACLLLGRTARKQGLKEASAYSLNSLSDCTMEVDYAFLKLREQVVNCKCSEEQSLQGGLNMVNSTNLSFFDSRQKAEMFRLKAVLYQLSNEKPKANQAFCHAVQMCPSYARTWVDWGRLCASLSDDARTQTGNEADSKDLAKKTSLYLVQAMGCFLEAVRCDPAVEQSRDHIPYCLSMLTVDASLYGNLCRTFETRTAGLPSWIWLPWIPQLLSSLCRVEARAMKAILVGILKDHPQALYYSLRSFYLERRDIERSTGQKAAPSNEEDVLTSSRLAEEFMSSLRKAHPVLWSKLESILEDLIVRFRPSYEAELLNSVVALLQKTTKTTAQLEACTKTLHMLGTKFFNFNKERPESSATRALFHSKYSALFKNDFLEKSVGLGGDDIVAKLQKWKRMLERGISRVPKTSSLQEVSPSLSWFSAQPPDLWAGACESKSLTASNAQHDAYSTLDNALYRAKRSSALAATKASSQAVLIAANAEGLGGHSGGGAAAVEIPGQYAPTSSYAVDSRPFPELHAKLVRFHQSIELTNSSTKHYVHQITMIGSDGKAYRFLLQLAIPYWIRTDERSAQVNYVVGKTLRRDFRACRKCLSTRPSVVIPVAQRMRMSAMQSSHDSLDSVFSHVQGPKTNSLTSYFEDKVAEIAASRHIDGQDDETQMKAMNNVKLEVFQDICETLVLPNVLSTYMAEMISSIEHLYRFRQVFASQLAINSLLQHAFAIVERTPNRFAFCNVTGQVLSQDFRSQYNHGLLEKLNVPFRMTRNITEFIGPFMMDGVVVPSLAITSSALHSQRNILKPILHLLMRDDVMSWYTSKSSAKNDQKLQEVERHLSDQIWKNVRFVQDCFEECSPRVVDDAAAEAISPNPDPIDVKVRSLIDAATSAEKLSLMPAAYHPWL</sequence>
<dbReference type="InterPro" id="IPR000403">
    <property type="entry name" value="PI3/4_kinase_cat_dom"/>
</dbReference>
<dbReference type="Gene3D" id="1.10.1070.11">
    <property type="entry name" value="Phosphatidylinositol 3-/4-kinase, catalytic domain"/>
    <property type="match status" value="1"/>
</dbReference>
<dbReference type="PROSITE" id="PS50290">
    <property type="entry name" value="PI3_4_KINASE_3"/>
    <property type="match status" value="1"/>
</dbReference>
<keyword evidence="8" id="KW-1185">Reference proteome</keyword>
<organism evidence="7 8">
    <name type="scientific">Discostella pseudostelligera</name>
    <dbReference type="NCBI Taxonomy" id="259834"/>
    <lineage>
        <taxon>Eukaryota</taxon>
        <taxon>Sar</taxon>
        <taxon>Stramenopiles</taxon>
        <taxon>Ochrophyta</taxon>
        <taxon>Bacillariophyta</taxon>
        <taxon>Coscinodiscophyceae</taxon>
        <taxon>Thalassiosirophycidae</taxon>
        <taxon>Stephanodiscales</taxon>
        <taxon>Stephanodiscaceae</taxon>
        <taxon>Discostella</taxon>
    </lineage>
</organism>
<gene>
    <name evidence="7" type="ORF">ACHAWU_005710</name>
</gene>
<dbReference type="InterPro" id="IPR036940">
    <property type="entry name" value="PI3/4_kinase_cat_sf"/>
</dbReference>
<proteinExistence type="inferred from homology"/>
<dbReference type="InterPro" id="IPR016024">
    <property type="entry name" value="ARM-type_fold"/>
</dbReference>
<evidence type="ECO:0000313" key="7">
    <source>
        <dbReference type="EMBL" id="KAL3766318.1"/>
    </source>
</evidence>
<feature type="compositionally biased region" description="Polar residues" evidence="3">
    <location>
        <begin position="545"/>
        <end position="561"/>
    </location>
</feature>
<dbReference type="PANTHER" id="PTHR11139">
    <property type="entry name" value="ATAXIA TELANGIECTASIA MUTATED ATM -RELATED"/>
    <property type="match status" value="1"/>
</dbReference>
<feature type="domain" description="FATC" evidence="6">
    <location>
        <begin position="4967"/>
        <end position="4999"/>
    </location>
</feature>
<feature type="domain" description="FAT" evidence="5">
    <location>
        <begin position="3794"/>
        <end position="4354"/>
    </location>
</feature>
<dbReference type="Pfam" id="PF02259">
    <property type="entry name" value="FAT"/>
    <property type="match status" value="1"/>
</dbReference>
<dbReference type="InterPro" id="IPR003151">
    <property type="entry name" value="PIK-rel_kinase_FAT"/>
</dbReference>
<feature type="region of interest" description="Disordered" evidence="3">
    <location>
        <begin position="27"/>
        <end position="76"/>
    </location>
</feature>
<feature type="compositionally biased region" description="Low complexity" evidence="3">
    <location>
        <begin position="273"/>
        <end position="296"/>
    </location>
</feature>
<dbReference type="InterPro" id="IPR050517">
    <property type="entry name" value="DDR_Repair_Kinase"/>
</dbReference>
<evidence type="ECO:0000259" key="5">
    <source>
        <dbReference type="PROSITE" id="PS51189"/>
    </source>
</evidence>
<feature type="compositionally biased region" description="Low complexity" evidence="3">
    <location>
        <begin position="734"/>
        <end position="762"/>
    </location>
</feature>
<feature type="compositionally biased region" description="Basic residues" evidence="3">
    <location>
        <begin position="723"/>
        <end position="732"/>
    </location>
</feature>
<evidence type="ECO:0000256" key="1">
    <source>
        <dbReference type="ARBA" id="ARBA00007234"/>
    </source>
</evidence>